<organism evidence="1 2">
    <name type="scientific">Hebeloma cylindrosporum</name>
    <dbReference type="NCBI Taxonomy" id="76867"/>
    <lineage>
        <taxon>Eukaryota</taxon>
        <taxon>Fungi</taxon>
        <taxon>Dikarya</taxon>
        <taxon>Basidiomycota</taxon>
        <taxon>Agaricomycotina</taxon>
        <taxon>Agaricomycetes</taxon>
        <taxon>Agaricomycetidae</taxon>
        <taxon>Agaricales</taxon>
        <taxon>Agaricineae</taxon>
        <taxon>Hymenogastraceae</taxon>
        <taxon>Hebeloma</taxon>
    </lineage>
</organism>
<evidence type="ECO:0000313" key="2">
    <source>
        <dbReference type="Proteomes" id="UP000053424"/>
    </source>
</evidence>
<keyword evidence="2" id="KW-1185">Reference proteome</keyword>
<dbReference type="EMBL" id="KN831768">
    <property type="protein sequence ID" value="KIM48761.1"/>
    <property type="molecule type" value="Genomic_DNA"/>
</dbReference>
<dbReference type="HOGENOM" id="CLU_3050525_0_0_1"/>
<sequence>MATKLYVKRQPFEIESICSGRGTPQNPNYTTSNSKLPNTQRKYVRKTYLAAICT</sequence>
<reference evidence="1 2" key="1">
    <citation type="submission" date="2014-04" db="EMBL/GenBank/DDBJ databases">
        <authorList>
            <consortium name="DOE Joint Genome Institute"/>
            <person name="Kuo A."/>
            <person name="Gay G."/>
            <person name="Dore J."/>
            <person name="Kohler A."/>
            <person name="Nagy L.G."/>
            <person name="Floudas D."/>
            <person name="Copeland A."/>
            <person name="Barry K.W."/>
            <person name="Cichocki N."/>
            <person name="Veneault-Fourrey C."/>
            <person name="LaButti K."/>
            <person name="Lindquist E.A."/>
            <person name="Lipzen A."/>
            <person name="Lundell T."/>
            <person name="Morin E."/>
            <person name="Murat C."/>
            <person name="Sun H."/>
            <person name="Tunlid A."/>
            <person name="Henrissat B."/>
            <person name="Grigoriev I.V."/>
            <person name="Hibbett D.S."/>
            <person name="Martin F."/>
            <person name="Nordberg H.P."/>
            <person name="Cantor M.N."/>
            <person name="Hua S.X."/>
        </authorList>
    </citation>
    <scope>NUCLEOTIDE SEQUENCE [LARGE SCALE GENOMIC DNA]</scope>
    <source>
        <strain evidence="2">h7</strain>
    </source>
</reference>
<dbReference type="Proteomes" id="UP000053424">
    <property type="component" value="Unassembled WGS sequence"/>
</dbReference>
<protein>
    <submittedName>
        <fullName evidence="1">Uncharacterized protein</fullName>
    </submittedName>
</protein>
<gene>
    <name evidence="1" type="ORF">M413DRAFT_437940</name>
</gene>
<name>A0A0C3CY60_HEBCY</name>
<proteinExistence type="predicted"/>
<reference evidence="2" key="2">
    <citation type="submission" date="2015-01" db="EMBL/GenBank/DDBJ databases">
        <title>Evolutionary Origins and Diversification of the Mycorrhizal Mutualists.</title>
        <authorList>
            <consortium name="DOE Joint Genome Institute"/>
            <consortium name="Mycorrhizal Genomics Consortium"/>
            <person name="Kohler A."/>
            <person name="Kuo A."/>
            <person name="Nagy L.G."/>
            <person name="Floudas D."/>
            <person name="Copeland A."/>
            <person name="Barry K.W."/>
            <person name="Cichocki N."/>
            <person name="Veneault-Fourrey C."/>
            <person name="LaButti K."/>
            <person name="Lindquist E.A."/>
            <person name="Lipzen A."/>
            <person name="Lundell T."/>
            <person name="Morin E."/>
            <person name="Murat C."/>
            <person name="Riley R."/>
            <person name="Ohm R."/>
            <person name="Sun H."/>
            <person name="Tunlid A."/>
            <person name="Henrissat B."/>
            <person name="Grigoriev I.V."/>
            <person name="Hibbett D.S."/>
            <person name="Martin F."/>
        </authorList>
    </citation>
    <scope>NUCLEOTIDE SEQUENCE [LARGE SCALE GENOMIC DNA]</scope>
    <source>
        <strain evidence="2">h7</strain>
    </source>
</reference>
<dbReference type="AlphaFoldDB" id="A0A0C3CY60"/>
<evidence type="ECO:0000313" key="1">
    <source>
        <dbReference type="EMBL" id="KIM48761.1"/>
    </source>
</evidence>
<accession>A0A0C3CY60</accession>